<name>A0A5K7ZG39_9BACT</name>
<dbReference type="OrthoDB" id="9801221at2"/>
<keyword evidence="1" id="KW-0472">Membrane</keyword>
<keyword evidence="1" id="KW-1133">Transmembrane helix</keyword>
<proteinExistence type="predicted"/>
<dbReference type="AlphaFoldDB" id="A0A5K7ZG39"/>
<reference evidence="2 3" key="1">
    <citation type="submission" date="2019-11" db="EMBL/GenBank/DDBJ databases">
        <title>Comparative genomics of hydrocarbon-degrading Desulfosarcina strains.</title>
        <authorList>
            <person name="Watanabe M."/>
            <person name="Kojima H."/>
            <person name="Fukui M."/>
        </authorList>
    </citation>
    <scope>NUCLEOTIDE SEQUENCE [LARGE SCALE GENOMIC DNA]</scope>
    <source>
        <strain evidence="2 3">PP31</strain>
    </source>
</reference>
<gene>
    <name evidence="2" type="ORF">DSCW_24940</name>
</gene>
<dbReference type="Proteomes" id="UP000427769">
    <property type="component" value="Chromosome"/>
</dbReference>
<dbReference type="KEGG" id="dwd:DSCW_24940"/>
<evidence type="ECO:0000256" key="1">
    <source>
        <dbReference type="SAM" id="Phobius"/>
    </source>
</evidence>
<dbReference type="EMBL" id="AP021875">
    <property type="protein sequence ID" value="BBO75077.1"/>
    <property type="molecule type" value="Genomic_DNA"/>
</dbReference>
<keyword evidence="1" id="KW-0812">Transmembrane</keyword>
<sequence length="253" mass="28623">MQCPKCGFEQAGDNVECISCGIVFAKWTPRQAKSCGHESIRPAEDNEETKEENYGVAAQLLFHVPAEFNPVSWGARLILLTILAVWGTKFIFTPLISDYTMNSFWHLVNLPFHEAGHIFFRPFGRVITSLGGSLMQVLMPVVCLLVFLIKTRDPFAGSVALWWTGQNFIDIAPYINDARSLSLPLLGGNVGYSSPYGFHDWEFILKETGLIRFDHTIARLFHATGTILIITAIFWGGYLLVKHMRIWKNQENR</sequence>
<evidence type="ECO:0000313" key="2">
    <source>
        <dbReference type="EMBL" id="BBO75077.1"/>
    </source>
</evidence>
<feature type="transmembrane region" description="Helical" evidence="1">
    <location>
        <begin position="126"/>
        <end position="149"/>
    </location>
</feature>
<feature type="transmembrane region" description="Helical" evidence="1">
    <location>
        <begin position="73"/>
        <end position="92"/>
    </location>
</feature>
<organism evidence="2 3">
    <name type="scientific">Desulfosarcina widdelii</name>
    <dbReference type="NCBI Taxonomy" id="947919"/>
    <lineage>
        <taxon>Bacteria</taxon>
        <taxon>Pseudomonadati</taxon>
        <taxon>Thermodesulfobacteriota</taxon>
        <taxon>Desulfobacteria</taxon>
        <taxon>Desulfobacterales</taxon>
        <taxon>Desulfosarcinaceae</taxon>
        <taxon>Desulfosarcina</taxon>
    </lineage>
</organism>
<keyword evidence="3" id="KW-1185">Reference proteome</keyword>
<evidence type="ECO:0000313" key="3">
    <source>
        <dbReference type="Proteomes" id="UP000427769"/>
    </source>
</evidence>
<accession>A0A5K7ZG39</accession>
<dbReference type="RefSeq" id="WP_155304030.1">
    <property type="nucleotide sequence ID" value="NZ_AP021875.1"/>
</dbReference>
<evidence type="ECO:0008006" key="4">
    <source>
        <dbReference type="Google" id="ProtNLM"/>
    </source>
</evidence>
<feature type="transmembrane region" description="Helical" evidence="1">
    <location>
        <begin position="220"/>
        <end position="241"/>
    </location>
</feature>
<protein>
    <recommendedName>
        <fullName evidence="4">Zinc ribbon domain-containing protein</fullName>
    </recommendedName>
</protein>